<dbReference type="STRING" id="59895.A0A103XGH2"/>
<evidence type="ECO:0000313" key="3">
    <source>
        <dbReference type="Proteomes" id="UP000243975"/>
    </source>
</evidence>
<dbReference type="PANTHER" id="PTHR33132">
    <property type="entry name" value="OSJNBB0118P14.9 PROTEIN"/>
    <property type="match status" value="1"/>
</dbReference>
<feature type="region of interest" description="Disordered" evidence="1">
    <location>
        <begin position="45"/>
        <end position="76"/>
    </location>
</feature>
<feature type="compositionally biased region" description="Polar residues" evidence="1">
    <location>
        <begin position="95"/>
        <end position="105"/>
    </location>
</feature>
<accession>A0A103XGH2</accession>
<comment type="caution">
    <text evidence="2">The sequence shown here is derived from an EMBL/GenBank/DDBJ whole genome shotgun (WGS) entry which is preliminary data.</text>
</comment>
<keyword evidence="3" id="KW-1185">Reference proteome</keyword>
<dbReference type="Proteomes" id="UP000243975">
    <property type="component" value="Unassembled WGS sequence"/>
</dbReference>
<evidence type="ECO:0008006" key="4">
    <source>
        <dbReference type="Google" id="ProtNLM"/>
    </source>
</evidence>
<protein>
    <recommendedName>
        <fullName evidence="4">Serine-rich protein-like protein</fullName>
    </recommendedName>
</protein>
<sequence length="294" mass="32159">MGTSSRKSNAPVMPLTSTFHRSSSPSGRFGVHSSAFAAEVSSPFASSTSSSFYSSPSPSHVYGRPSSPTRVNLHGLAPVTSSSVRFSLASRSGSPNRSMAMSSRDQVVRKQNAGNPLKNLPKKTCMCSPTTHPGSFRCSLHKNYNTSHGMTYSPNRLNARRSAMTNSLVRIGTVEGGDLVKRALAALIRPSSHQQRRRSAFEPRPSHLPALVLGFWRRLQFVIRFRVRPVMFRAVHQNPCYVPLSAVTFRYPSPFTVLFAVIFEEQAAGYHGSSGGICLSCKKIEVRDGSETIH</sequence>
<reference evidence="2 3" key="1">
    <citation type="journal article" date="2016" name="Sci. Rep.">
        <title>The genome sequence of the outbreeding globe artichoke constructed de novo incorporating a phase-aware low-pass sequencing strategy of F1 progeny.</title>
        <authorList>
            <person name="Scaglione D."/>
            <person name="Reyes-Chin-Wo S."/>
            <person name="Acquadro A."/>
            <person name="Froenicke L."/>
            <person name="Portis E."/>
            <person name="Beitel C."/>
            <person name="Tirone M."/>
            <person name="Mauro R."/>
            <person name="Lo Monaco A."/>
            <person name="Mauromicale G."/>
            <person name="Faccioli P."/>
            <person name="Cattivelli L."/>
            <person name="Rieseberg L."/>
            <person name="Michelmore R."/>
            <person name="Lanteri S."/>
        </authorList>
    </citation>
    <scope>NUCLEOTIDE SEQUENCE [LARGE SCALE GENOMIC DNA]</scope>
    <source>
        <strain evidence="2">2C</strain>
    </source>
</reference>
<proteinExistence type="predicted"/>
<feature type="region of interest" description="Disordered" evidence="1">
    <location>
        <begin position="88"/>
        <end position="108"/>
    </location>
</feature>
<feature type="region of interest" description="Disordered" evidence="1">
    <location>
        <begin position="1"/>
        <end position="30"/>
    </location>
</feature>
<organism evidence="2 3">
    <name type="scientific">Cynara cardunculus var. scolymus</name>
    <name type="common">Globe artichoke</name>
    <name type="synonym">Cynara scolymus</name>
    <dbReference type="NCBI Taxonomy" id="59895"/>
    <lineage>
        <taxon>Eukaryota</taxon>
        <taxon>Viridiplantae</taxon>
        <taxon>Streptophyta</taxon>
        <taxon>Embryophyta</taxon>
        <taxon>Tracheophyta</taxon>
        <taxon>Spermatophyta</taxon>
        <taxon>Magnoliopsida</taxon>
        <taxon>eudicotyledons</taxon>
        <taxon>Gunneridae</taxon>
        <taxon>Pentapetalae</taxon>
        <taxon>asterids</taxon>
        <taxon>campanulids</taxon>
        <taxon>Asterales</taxon>
        <taxon>Asteraceae</taxon>
        <taxon>Carduoideae</taxon>
        <taxon>Cardueae</taxon>
        <taxon>Carduinae</taxon>
        <taxon>Cynara</taxon>
    </lineage>
</organism>
<dbReference type="Gramene" id="KVH90276">
    <property type="protein sequence ID" value="KVH90276"/>
    <property type="gene ID" value="Ccrd_007736"/>
</dbReference>
<evidence type="ECO:0000313" key="2">
    <source>
        <dbReference type="EMBL" id="KVH90276.1"/>
    </source>
</evidence>
<dbReference type="AlphaFoldDB" id="A0A103XGH2"/>
<name>A0A103XGH2_CYNCS</name>
<dbReference type="EMBL" id="LEKV01005110">
    <property type="protein sequence ID" value="KVH90276.1"/>
    <property type="molecule type" value="Genomic_DNA"/>
</dbReference>
<feature type="compositionally biased region" description="Low complexity" evidence="1">
    <location>
        <begin position="45"/>
        <end position="59"/>
    </location>
</feature>
<evidence type="ECO:0000256" key="1">
    <source>
        <dbReference type="SAM" id="MobiDB-lite"/>
    </source>
</evidence>
<gene>
    <name evidence="2" type="ORF">Ccrd_007736</name>
</gene>
<dbReference type="PANTHER" id="PTHR33132:SF53">
    <property type="entry name" value="SERINE-RICH PROTEIN-LIKE PROTEIN"/>
    <property type="match status" value="1"/>
</dbReference>
<feature type="compositionally biased region" description="Polar residues" evidence="1">
    <location>
        <begin position="15"/>
        <end position="26"/>
    </location>
</feature>
<dbReference type="OMA" id="FRFAMAF"/>